<dbReference type="EMBL" id="JO840839">
    <property type="protein sequence ID" value="AEO32456.1"/>
    <property type="molecule type" value="mRNA"/>
</dbReference>
<dbReference type="AlphaFoldDB" id="G3MG38"/>
<protein>
    <recommendedName>
        <fullName evidence="2">Single domain-containing protein</fullName>
    </recommendedName>
</protein>
<evidence type="ECO:0000313" key="1">
    <source>
        <dbReference type="EMBL" id="AEO32456.1"/>
    </source>
</evidence>
<reference evidence="1" key="1">
    <citation type="journal article" date="2011" name="PLoS ONE">
        <title>A deep insight into the sialotranscriptome of the gulf coast tick, Amblyomma maculatum.</title>
        <authorList>
            <person name="Karim S."/>
            <person name="Singh P."/>
            <person name="Ribeiro J.M."/>
        </authorList>
    </citation>
    <scope>NUCLEOTIDE SEQUENCE</scope>
    <source>
        <tissue evidence="1">Salivary gland</tissue>
    </source>
</reference>
<accession>G3MG38</accession>
<organism evidence="1">
    <name type="scientific">Amblyomma maculatum</name>
    <name type="common">Gulf Coast tick</name>
    <dbReference type="NCBI Taxonomy" id="34609"/>
    <lineage>
        <taxon>Eukaryota</taxon>
        <taxon>Metazoa</taxon>
        <taxon>Ecdysozoa</taxon>
        <taxon>Arthropoda</taxon>
        <taxon>Chelicerata</taxon>
        <taxon>Arachnida</taxon>
        <taxon>Acari</taxon>
        <taxon>Parasitiformes</taxon>
        <taxon>Ixodida</taxon>
        <taxon>Ixodoidea</taxon>
        <taxon>Ixodidae</taxon>
        <taxon>Amblyomminae</taxon>
        <taxon>Amblyomma</taxon>
    </lineage>
</organism>
<name>G3MG38_AMBMU</name>
<proteinExistence type="evidence at transcript level"/>
<sequence>MHSTETHFLKFVSRKVRTYSGQAVERLDSLPGIMLQRILLFGLTLELAISLDNSDLKTRLVIVKMDGDNCTYKNHTFRSYYNPNGQCEDWTCNKHDKTVSVAECSDPPPGCTRNASSGAVFPNCCEKSCVKLTDATCVAPGGILLADGQDFNSIDPCVQYKCNNKTVT</sequence>
<feature type="non-terminal residue" evidence="1">
    <location>
        <position position="168"/>
    </location>
</feature>
<evidence type="ECO:0008006" key="2">
    <source>
        <dbReference type="Google" id="ProtNLM"/>
    </source>
</evidence>